<dbReference type="Pfam" id="PF02622">
    <property type="entry name" value="DUF179"/>
    <property type="match status" value="1"/>
</dbReference>
<gene>
    <name evidence="2" type="ORF">H9977_04700</name>
</gene>
<dbReference type="InterPro" id="IPR003774">
    <property type="entry name" value="AlgH-like"/>
</dbReference>
<dbReference type="GO" id="GO:0005829">
    <property type="term" value="C:cytosol"/>
    <property type="evidence" value="ECO:0007669"/>
    <property type="project" value="TreeGrafter"/>
</dbReference>
<dbReference type="Gene3D" id="3.40.1740.10">
    <property type="entry name" value="VC0467-like"/>
    <property type="match status" value="1"/>
</dbReference>
<proteinExistence type="inferred from homology"/>
<dbReference type="Proteomes" id="UP000886740">
    <property type="component" value="Unassembled WGS sequence"/>
</dbReference>
<evidence type="ECO:0000256" key="1">
    <source>
        <dbReference type="ARBA" id="ARBA00009600"/>
    </source>
</evidence>
<dbReference type="EMBL" id="DXEL01000036">
    <property type="protein sequence ID" value="HIX74319.1"/>
    <property type="molecule type" value="Genomic_DNA"/>
</dbReference>
<evidence type="ECO:0000313" key="3">
    <source>
        <dbReference type="Proteomes" id="UP000886740"/>
    </source>
</evidence>
<evidence type="ECO:0000313" key="2">
    <source>
        <dbReference type="EMBL" id="HIX74319.1"/>
    </source>
</evidence>
<dbReference type="PANTHER" id="PTHR30327">
    <property type="entry name" value="UNCHARACTERIZED PROTEIN YQGE"/>
    <property type="match status" value="1"/>
</dbReference>
<comment type="similarity">
    <text evidence="1">Belongs to the UPF0301 (AlgH) family.</text>
</comment>
<dbReference type="PANTHER" id="PTHR30327:SF1">
    <property type="entry name" value="UPF0301 PROTEIN YQGE"/>
    <property type="match status" value="1"/>
</dbReference>
<reference evidence="2" key="2">
    <citation type="submission" date="2021-04" db="EMBL/GenBank/DDBJ databases">
        <authorList>
            <person name="Gilroy R."/>
        </authorList>
    </citation>
    <scope>NUCLEOTIDE SEQUENCE</scope>
    <source>
        <strain evidence="2">ChiGjej6B6-14162</strain>
    </source>
</reference>
<dbReference type="AlphaFoldDB" id="A0A9D1X7H1"/>
<accession>A0A9D1X7H1</accession>
<protein>
    <submittedName>
        <fullName evidence="2">YqgE/AlgH family protein</fullName>
    </submittedName>
</protein>
<dbReference type="SUPFAM" id="SSF143456">
    <property type="entry name" value="VC0467-like"/>
    <property type="match status" value="1"/>
</dbReference>
<reference evidence="2" key="1">
    <citation type="journal article" date="2021" name="PeerJ">
        <title>Extensive microbial diversity within the chicken gut microbiome revealed by metagenomics and culture.</title>
        <authorList>
            <person name="Gilroy R."/>
            <person name="Ravi A."/>
            <person name="Getino M."/>
            <person name="Pursley I."/>
            <person name="Horton D.L."/>
            <person name="Alikhan N.F."/>
            <person name="Baker D."/>
            <person name="Gharbi K."/>
            <person name="Hall N."/>
            <person name="Watson M."/>
            <person name="Adriaenssens E.M."/>
            <person name="Foster-Nyarko E."/>
            <person name="Jarju S."/>
            <person name="Secka A."/>
            <person name="Antonio M."/>
            <person name="Oren A."/>
            <person name="Chaudhuri R.R."/>
            <person name="La Ragione R."/>
            <person name="Hildebrand F."/>
            <person name="Pallen M.J."/>
        </authorList>
    </citation>
    <scope>NUCLEOTIDE SEQUENCE</scope>
    <source>
        <strain evidence="2">ChiGjej6B6-14162</strain>
    </source>
</reference>
<sequence length="197" mass="22617">MSCSKNIFKIVHNDLLPKQGCVLISEPFLQDSYFQRSVVLLVEYVDSRALGFVLNKKTDLLVNSFFPELEDMPPMPIYIGGPVCPDRLFFVHTLGDLIIPDTVQVNENLFFDGDFELLKSYILAGNSIEGNVKFFLGYSGWDKGQLQQEITQNSWAISHTNLDIFSAEGEDYWKRSVKLLGKNYENWVKYPKDPYLN</sequence>
<name>A0A9D1X7H1_9BACT</name>
<organism evidence="2 3">
    <name type="scientific">Candidatus Parabacteroides intestinipullorum</name>
    <dbReference type="NCBI Taxonomy" id="2838723"/>
    <lineage>
        <taxon>Bacteria</taxon>
        <taxon>Pseudomonadati</taxon>
        <taxon>Bacteroidota</taxon>
        <taxon>Bacteroidia</taxon>
        <taxon>Bacteroidales</taxon>
        <taxon>Tannerellaceae</taxon>
        <taxon>Parabacteroides</taxon>
    </lineage>
</organism>
<comment type="caution">
    <text evidence="2">The sequence shown here is derived from an EMBL/GenBank/DDBJ whole genome shotgun (WGS) entry which is preliminary data.</text>
</comment>